<name>A0ABV1GUP4_9BACT</name>
<protein>
    <recommendedName>
        <fullName evidence="4">DUF4405 domain-containing protein</fullName>
    </recommendedName>
</protein>
<keyword evidence="1" id="KW-0472">Membrane</keyword>
<proteinExistence type="predicted"/>
<accession>A0ABV1GUP4</accession>
<keyword evidence="1" id="KW-0812">Transmembrane</keyword>
<reference evidence="2 3" key="1">
    <citation type="submission" date="2024-03" db="EMBL/GenBank/DDBJ databases">
        <title>Human intestinal bacterial collection.</title>
        <authorList>
            <person name="Pauvert C."/>
            <person name="Hitch T.C.A."/>
            <person name="Clavel T."/>
        </authorList>
    </citation>
    <scope>NUCLEOTIDE SEQUENCE [LARGE SCALE GENOMIC DNA]</scope>
    <source>
        <strain evidence="2 3">CLA-KB-H122</strain>
    </source>
</reference>
<feature type="transmembrane region" description="Helical" evidence="1">
    <location>
        <begin position="7"/>
        <end position="30"/>
    </location>
</feature>
<comment type="caution">
    <text evidence="2">The sequence shown here is derived from an EMBL/GenBank/DDBJ whole genome shotgun (WGS) entry which is preliminary data.</text>
</comment>
<dbReference type="Proteomes" id="UP001460202">
    <property type="component" value="Unassembled WGS sequence"/>
</dbReference>
<sequence>MKRNLTFVLHAIGGIALLAAAVGAAMWLWNTLIPDIFGWKPVGYWQMLGLLALAHLFFGHLGHSGWHEHRHIHRAMHGISHEERREFIRQRIRSYREENPTDECPEK</sequence>
<keyword evidence="1" id="KW-1133">Transmembrane helix</keyword>
<dbReference type="RefSeq" id="WP_349093725.1">
    <property type="nucleotide sequence ID" value="NZ_JBBMFL010000002.1"/>
</dbReference>
<evidence type="ECO:0000256" key="1">
    <source>
        <dbReference type="SAM" id="Phobius"/>
    </source>
</evidence>
<evidence type="ECO:0008006" key="4">
    <source>
        <dbReference type="Google" id="ProtNLM"/>
    </source>
</evidence>
<organism evidence="2 3">
    <name type="scientific">Alistipes intestinihominis</name>
    <dbReference type="NCBI Taxonomy" id="3133172"/>
    <lineage>
        <taxon>Bacteria</taxon>
        <taxon>Pseudomonadati</taxon>
        <taxon>Bacteroidota</taxon>
        <taxon>Bacteroidia</taxon>
        <taxon>Bacteroidales</taxon>
        <taxon>Rikenellaceae</taxon>
        <taxon>Alistipes</taxon>
    </lineage>
</organism>
<evidence type="ECO:0000313" key="2">
    <source>
        <dbReference type="EMBL" id="MEQ2543822.1"/>
    </source>
</evidence>
<evidence type="ECO:0000313" key="3">
    <source>
        <dbReference type="Proteomes" id="UP001460202"/>
    </source>
</evidence>
<dbReference type="EMBL" id="JBBMFL010000002">
    <property type="protein sequence ID" value="MEQ2543822.1"/>
    <property type="molecule type" value="Genomic_DNA"/>
</dbReference>
<keyword evidence="3" id="KW-1185">Reference proteome</keyword>
<gene>
    <name evidence="2" type="ORF">WMO46_02510</name>
</gene>
<feature type="transmembrane region" description="Helical" evidence="1">
    <location>
        <begin position="42"/>
        <end position="61"/>
    </location>
</feature>